<feature type="region of interest" description="Disordered" evidence="3">
    <location>
        <begin position="25"/>
        <end position="93"/>
    </location>
</feature>
<feature type="compositionally biased region" description="Low complexity" evidence="3">
    <location>
        <begin position="188"/>
        <end position="197"/>
    </location>
</feature>
<dbReference type="PANTHER" id="PTHR33172:SF96">
    <property type="entry name" value="PROTEIN OXIDATIVE STRESS 3 LIKE 3"/>
    <property type="match status" value="1"/>
</dbReference>
<evidence type="ECO:0000256" key="2">
    <source>
        <dbReference type="ARBA" id="ARBA00023242"/>
    </source>
</evidence>
<keyword evidence="2" id="KW-0539">Nucleus</keyword>
<evidence type="ECO:0000313" key="4">
    <source>
        <dbReference type="EMBL" id="TQD71845.1"/>
    </source>
</evidence>
<proteinExistence type="predicted"/>
<organism evidence="4 5">
    <name type="scientific">Malus baccata</name>
    <name type="common">Siberian crab apple</name>
    <name type="synonym">Pyrus baccata</name>
    <dbReference type="NCBI Taxonomy" id="106549"/>
    <lineage>
        <taxon>Eukaryota</taxon>
        <taxon>Viridiplantae</taxon>
        <taxon>Streptophyta</taxon>
        <taxon>Embryophyta</taxon>
        <taxon>Tracheophyta</taxon>
        <taxon>Spermatophyta</taxon>
        <taxon>Magnoliopsida</taxon>
        <taxon>eudicotyledons</taxon>
        <taxon>Gunneridae</taxon>
        <taxon>Pentapetalae</taxon>
        <taxon>rosids</taxon>
        <taxon>fabids</taxon>
        <taxon>Rosales</taxon>
        <taxon>Rosaceae</taxon>
        <taxon>Amygdaloideae</taxon>
        <taxon>Maleae</taxon>
        <taxon>Malus</taxon>
    </lineage>
</organism>
<gene>
    <name evidence="4" type="ORF">C1H46_042627</name>
</gene>
<dbReference type="InterPro" id="IPR051992">
    <property type="entry name" value="OxStress_Response_Reg"/>
</dbReference>
<comment type="subcellular location">
    <subcellularLocation>
        <location evidence="1">Nucleus</location>
    </subcellularLocation>
</comment>
<feature type="compositionally biased region" description="Basic and acidic residues" evidence="3">
    <location>
        <begin position="32"/>
        <end position="47"/>
    </location>
</feature>
<feature type="compositionally biased region" description="Low complexity" evidence="3">
    <location>
        <begin position="50"/>
        <end position="68"/>
    </location>
</feature>
<accession>A0A540KC98</accession>
<dbReference type="GO" id="GO:0005634">
    <property type="term" value="C:nucleus"/>
    <property type="evidence" value="ECO:0007669"/>
    <property type="project" value="UniProtKB-SubCell"/>
</dbReference>
<name>A0A540KC98_MALBA</name>
<sequence>MSIALQRNGGGGNNMIRRPRFIHGAPCIPIHDSSENKGFAQDRRLDQEDSCSSSTSSVGRNSDSSDGSSEGEESGEAEVQSSLKGPLDTMDQLEEVLPVRRGISKFYSGKSKSFTSLADISSVSSVKELAKPKSRYTKKRKNVLAQNYFQDKNCNDLSKRPAANSSQASFLIGETLSRSPIYSNGEGSNSISPSPSSCLPPLPPHGRRSPDKEPSPPLPRRSSPWRSFSLSDLQCIAAETPDVTGVGVCSGEDNNLH</sequence>
<protein>
    <submittedName>
        <fullName evidence="4">Uncharacterized protein</fullName>
    </submittedName>
</protein>
<feature type="region of interest" description="Disordered" evidence="3">
    <location>
        <begin position="181"/>
        <end position="225"/>
    </location>
</feature>
<dbReference type="AlphaFoldDB" id="A0A540KC98"/>
<evidence type="ECO:0000313" key="5">
    <source>
        <dbReference type="Proteomes" id="UP000315295"/>
    </source>
</evidence>
<evidence type="ECO:0000256" key="1">
    <source>
        <dbReference type="ARBA" id="ARBA00004123"/>
    </source>
</evidence>
<dbReference type="STRING" id="106549.A0A540KC98"/>
<dbReference type="PANTHER" id="PTHR33172">
    <property type="entry name" value="OS08G0516900 PROTEIN"/>
    <property type="match status" value="1"/>
</dbReference>
<evidence type="ECO:0000256" key="3">
    <source>
        <dbReference type="SAM" id="MobiDB-lite"/>
    </source>
</evidence>
<dbReference type="Proteomes" id="UP000315295">
    <property type="component" value="Unassembled WGS sequence"/>
</dbReference>
<keyword evidence="5" id="KW-1185">Reference proteome</keyword>
<reference evidence="4 5" key="1">
    <citation type="journal article" date="2019" name="G3 (Bethesda)">
        <title>Sequencing of a Wild Apple (Malus baccata) Genome Unravels the Differences Between Cultivated and Wild Apple Species Regarding Disease Resistance and Cold Tolerance.</title>
        <authorList>
            <person name="Chen X."/>
        </authorList>
    </citation>
    <scope>NUCLEOTIDE SEQUENCE [LARGE SCALE GENOMIC DNA]</scope>
    <source>
        <strain evidence="5">cv. Shandingzi</strain>
        <tissue evidence="4">Leaves</tissue>
    </source>
</reference>
<comment type="caution">
    <text evidence="4">The sequence shown here is derived from an EMBL/GenBank/DDBJ whole genome shotgun (WGS) entry which is preliminary data.</text>
</comment>
<dbReference type="GO" id="GO:0006950">
    <property type="term" value="P:response to stress"/>
    <property type="evidence" value="ECO:0007669"/>
    <property type="project" value="UniProtKB-ARBA"/>
</dbReference>
<dbReference type="EMBL" id="VIEB01001483">
    <property type="protein sequence ID" value="TQD71845.1"/>
    <property type="molecule type" value="Genomic_DNA"/>
</dbReference>